<dbReference type="InterPro" id="IPR005135">
    <property type="entry name" value="Endo/exonuclease/phosphatase"/>
</dbReference>
<evidence type="ECO:0000256" key="5">
    <source>
        <dbReference type="ARBA" id="ARBA00022723"/>
    </source>
</evidence>
<dbReference type="EMBL" id="CACVKT020008919">
    <property type="protein sequence ID" value="CAC5418423.1"/>
    <property type="molecule type" value="Genomic_DNA"/>
</dbReference>
<comment type="catalytic activity">
    <reaction evidence="1">
        <text>Exonucleolytic cleavage in the 3'- to 5'-direction to yield nucleoside 5'-phosphates.</text>
        <dbReference type="EC" id="3.1.11.2"/>
    </reaction>
</comment>
<name>A0A6J8EEP8_MYTCO</name>
<evidence type="ECO:0000259" key="11">
    <source>
        <dbReference type="PROSITE" id="PS50158"/>
    </source>
</evidence>
<keyword evidence="10" id="KW-0472">Membrane</keyword>
<keyword evidence="5" id="KW-0479">Metal-binding</keyword>
<dbReference type="AlphaFoldDB" id="A0A6J8EEP8"/>
<dbReference type="PANTHER" id="PTHR22748:SF26">
    <property type="entry name" value="ENDONUCLEASE_EXONUCLEASE_PHOSPHATASE DOMAIN-CONTAINING PROTEIN"/>
    <property type="match status" value="1"/>
</dbReference>
<evidence type="ECO:0000256" key="6">
    <source>
        <dbReference type="ARBA" id="ARBA00022801"/>
    </source>
</evidence>
<dbReference type="GO" id="GO:0008081">
    <property type="term" value="F:phosphoric diester hydrolase activity"/>
    <property type="evidence" value="ECO:0007669"/>
    <property type="project" value="TreeGrafter"/>
</dbReference>
<keyword evidence="6" id="KW-0378">Hydrolase</keyword>
<keyword evidence="10" id="KW-0812">Transmembrane</keyword>
<feature type="compositionally biased region" description="Basic and acidic residues" evidence="9">
    <location>
        <begin position="195"/>
        <end position="215"/>
    </location>
</feature>
<evidence type="ECO:0000256" key="9">
    <source>
        <dbReference type="SAM" id="MobiDB-lite"/>
    </source>
</evidence>
<evidence type="ECO:0000313" key="13">
    <source>
        <dbReference type="Proteomes" id="UP000507470"/>
    </source>
</evidence>
<feature type="transmembrane region" description="Helical" evidence="10">
    <location>
        <begin position="299"/>
        <end position="321"/>
    </location>
</feature>
<evidence type="ECO:0000256" key="7">
    <source>
        <dbReference type="ARBA" id="ARBA00022842"/>
    </source>
</evidence>
<dbReference type="GO" id="GO:0003676">
    <property type="term" value="F:nucleic acid binding"/>
    <property type="evidence" value="ECO:0007669"/>
    <property type="project" value="InterPro"/>
</dbReference>
<dbReference type="SMART" id="SM00343">
    <property type="entry name" value="ZnF_C2HC"/>
    <property type="match status" value="2"/>
</dbReference>
<keyword evidence="8" id="KW-0862">Zinc</keyword>
<keyword evidence="7" id="KW-0460">Magnesium</keyword>
<dbReference type="PROSITE" id="PS50158">
    <property type="entry name" value="ZF_CCHC"/>
    <property type="match status" value="1"/>
</dbReference>
<feature type="compositionally biased region" description="Basic and acidic residues" evidence="9">
    <location>
        <begin position="166"/>
        <end position="182"/>
    </location>
</feature>
<dbReference type="EC" id="3.1.11.2" evidence="4"/>
<feature type="compositionally biased region" description="Basic and acidic residues" evidence="9">
    <location>
        <begin position="111"/>
        <end position="130"/>
    </location>
</feature>
<evidence type="ECO:0000256" key="4">
    <source>
        <dbReference type="ARBA" id="ARBA00012115"/>
    </source>
</evidence>
<comment type="similarity">
    <text evidence="3">Belongs to the DNA repair enzymes AP/ExoA family.</text>
</comment>
<proteinExistence type="inferred from homology"/>
<feature type="region of interest" description="Disordered" evidence="9">
    <location>
        <begin position="83"/>
        <end position="215"/>
    </location>
</feature>
<dbReference type="SUPFAM" id="SSF56219">
    <property type="entry name" value="DNase I-like"/>
    <property type="match status" value="1"/>
</dbReference>
<dbReference type="PANTHER" id="PTHR22748">
    <property type="entry name" value="AP ENDONUCLEASE"/>
    <property type="match status" value="1"/>
</dbReference>
<organism evidence="12 13">
    <name type="scientific">Mytilus coruscus</name>
    <name type="common">Sea mussel</name>
    <dbReference type="NCBI Taxonomy" id="42192"/>
    <lineage>
        <taxon>Eukaryota</taxon>
        <taxon>Metazoa</taxon>
        <taxon>Spiralia</taxon>
        <taxon>Lophotrochozoa</taxon>
        <taxon>Mollusca</taxon>
        <taxon>Bivalvia</taxon>
        <taxon>Autobranchia</taxon>
        <taxon>Pteriomorphia</taxon>
        <taxon>Mytilida</taxon>
        <taxon>Mytiloidea</taxon>
        <taxon>Mytilidae</taxon>
        <taxon>Mytilinae</taxon>
        <taxon>Mytilus</taxon>
    </lineage>
</organism>
<dbReference type="GO" id="GO:0006284">
    <property type="term" value="P:base-excision repair"/>
    <property type="evidence" value="ECO:0007669"/>
    <property type="project" value="TreeGrafter"/>
</dbReference>
<keyword evidence="10" id="KW-1133">Transmembrane helix</keyword>
<feature type="compositionally biased region" description="Basic and acidic residues" evidence="9">
    <location>
        <begin position="94"/>
        <end position="103"/>
    </location>
</feature>
<dbReference type="InterPro" id="IPR001878">
    <property type="entry name" value="Znf_CCHC"/>
</dbReference>
<dbReference type="Gene3D" id="4.10.60.10">
    <property type="entry name" value="Zinc finger, CCHC-type"/>
    <property type="match status" value="1"/>
</dbReference>
<feature type="compositionally biased region" description="Basic residues" evidence="9">
    <location>
        <begin position="267"/>
        <end position="277"/>
    </location>
</feature>
<dbReference type="InterPro" id="IPR036691">
    <property type="entry name" value="Endo/exonu/phosph_ase_sf"/>
</dbReference>
<dbReference type="OrthoDB" id="6151446at2759"/>
<evidence type="ECO:0000313" key="12">
    <source>
        <dbReference type="EMBL" id="CAC5418423.1"/>
    </source>
</evidence>
<dbReference type="GO" id="GO:0008270">
    <property type="term" value="F:zinc ion binding"/>
    <property type="evidence" value="ECO:0007669"/>
    <property type="project" value="UniProtKB-KW"/>
</dbReference>
<evidence type="ECO:0000256" key="1">
    <source>
        <dbReference type="ARBA" id="ARBA00000493"/>
    </source>
</evidence>
<accession>A0A6J8EEP8</accession>
<dbReference type="Proteomes" id="UP000507470">
    <property type="component" value="Unassembled WGS sequence"/>
</dbReference>
<feature type="compositionally biased region" description="Polar residues" evidence="9">
    <location>
        <begin position="243"/>
        <end position="263"/>
    </location>
</feature>
<dbReference type="InterPro" id="IPR004808">
    <property type="entry name" value="AP_endonuc_1"/>
</dbReference>
<evidence type="ECO:0000256" key="3">
    <source>
        <dbReference type="ARBA" id="ARBA00007092"/>
    </source>
</evidence>
<evidence type="ECO:0000256" key="2">
    <source>
        <dbReference type="ARBA" id="ARBA00001946"/>
    </source>
</evidence>
<feature type="region of interest" description="Disordered" evidence="9">
    <location>
        <begin position="243"/>
        <end position="290"/>
    </location>
</feature>
<dbReference type="Gene3D" id="3.60.10.10">
    <property type="entry name" value="Endonuclease/exonuclease/phosphatase"/>
    <property type="match status" value="1"/>
</dbReference>
<dbReference type="GO" id="GO:0008311">
    <property type="term" value="F:double-stranded DNA 3'-5' DNA exonuclease activity"/>
    <property type="evidence" value="ECO:0007669"/>
    <property type="project" value="UniProtKB-EC"/>
</dbReference>
<keyword evidence="13" id="KW-1185">Reference proteome</keyword>
<comment type="cofactor">
    <cofactor evidence="2">
        <name>Mg(2+)</name>
        <dbReference type="ChEBI" id="CHEBI:18420"/>
    </cofactor>
</comment>
<sequence length="577" mass="66738">MKFYHTATDFAFYRVIHNQQQKVCSKCFSTDHLFKNCPEFTCYSCDEQGHFRKNCPHPACRSCNLVLSKCTCERESHFVFHGAKSGKRKSQTKPHFDAKRTFEGTKNNETVNREEAPSPDNKNRAQDEKSTLTGDGNSQTQINDDDDDDDMDTLKLDDNNGEDIETDKNETNEEKETDNNETKDDDTEEMIESINKSDEPTENMEKNDSDSDEHSIEQIDIDNVSDNNNEQEQLHAGGFISVNEINTPDKNMSENDPSQSEVNDSIKKKKKKKKASSKNRMSTPYDKSHKNKHKIQMELISRFLIHVFLLFSLIMISIVTFNCNGLRDQQKRDCVFTLFNDRRYDVIFLQETHWDDVFADRINKSNTIWNGDIFYCNKNDIHNTGGVAIMIRKNIVEKSKEVQKFYGRFLHLNVDINGKNIDLFNIYAPNPLQERFDFFQNIHSKIKFSNNAVVRGDFNTSLGALDRGGKTSHREDKAVCALKSIINDNVLCDVYRKRNPDVSVFSRKQIVENNLRQSRIDFHLISLSLKPFVKNIYHNDSSFSDHSFVSMILDFRNVETGPGLWILNNQLLDDEVL</sequence>
<evidence type="ECO:0000256" key="8">
    <source>
        <dbReference type="PROSITE-ProRule" id="PRU00047"/>
    </source>
</evidence>
<dbReference type="GO" id="GO:0003906">
    <property type="term" value="F:DNA-(apurinic or apyrimidinic site) endonuclease activity"/>
    <property type="evidence" value="ECO:0007669"/>
    <property type="project" value="TreeGrafter"/>
</dbReference>
<keyword evidence="8" id="KW-0863">Zinc-finger</keyword>
<dbReference type="CDD" id="cd09076">
    <property type="entry name" value="L1-EN"/>
    <property type="match status" value="1"/>
</dbReference>
<evidence type="ECO:0000256" key="10">
    <source>
        <dbReference type="SAM" id="Phobius"/>
    </source>
</evidence>
<feature type="compositionally biased region" description="Polar residues" evidence="9">
    <location>
        <begin position="131"/>
        <end position="142"/>
    </location>
</feature>
<protein>
    <recommendedName>
        <fullName evidence="4">exodeoxyribonuclease III</fullName>
        <ecNumber evidence="4">3.1.11.2</ecNumber>
    </recommendedName>
</protein>
<reference evidence="12 13" key="1">
    <citation type="submission" date="2020-06" db="EMBL/GenBank/DDBJ databases">
        <authorList>
            <person name="Li R."/>
            <person name="Bekaert M."/>
        </authorList>
    </citation>
    <scope>NUCLEOTIDE SEQUENCE [LARGE SCALE GENOMIC DNA]</scope>
    <source>
        <strain evidence="13">wild</strain>
    </source>
</reference>
<feature type="domain" description="CCHC-type" evidence="11">
    <location>
        <begin position="42"/>
        <end position="56"/>
    </location>
</feature>
<gene>
    <name evidence="12" type="ORF">MCOR_50860</name>
</gene>
<dbReference type="GO" id="GO:0005634">
    <property type="term" value="C:nucleus"/>
    <property type="evidence" value="ECO:0007669"/>
    <property type="project" value="TreeGrafter"/>
</dbReference>
<dbReference type="Pfam" id="PF03372">
    <property type="entry name" value="Exo_endo_phos"/>
    <property type="match status" value="1"/>
</dbReference>